<accession>A0A1G1YTK2</accession>
<dbReference type="PANTHER" id="PTHR34386:SF1">
    <property type="entry name" value="GLUTAREDOXIN-LIKE PROTEIN NRDH"/>
    <property type="match status" value="1"/>
</dbReference>
<proteinExistence type="predicted"/>
<dbReference type="SUPFAM" id="SSF52833">
    <property type="entry name" value="Thioredoxin-like"/>
    <property type="match status" value="1"/>
</dbReference>
<comment type="caution">
    <text evidence="2">The sequence shown here is derived from an EMBL/GenBank/DDBJ whole genome shotgun (WGS) entry which is preliminary data.</text>
</comment>
<name>A0A1G1YTK2_9BACT</name>
<dbReference type="Pfam" id="PF00462">
    <property type="entry name" value="Glutaredoxin"/>
    <property type="match status" value="1"/>
</dbReference>
<dbReference type="EMBL" id="MHIN01000008">
    <property type="protein sequence ID" value="OGY55674.1"/>
    <property type="molecule type" value="Genomic_DNA"/>
</dbReference>
<dbReference type="GO" id="GO:0009055">
    <property type="term" value="F:electron transfer activity"/>
    <property type="evidence" value="ECO:0007669"/>
    <property type="project" value="TreeGrafter"/>
</dbReference>
<dbReference type="InterPro" id="IPR002109">
    <property type="entry name" value="Glutaredoxin"/>
</dbReference>
<dbReference type="AlphaFoldDB" id="A0A1G1YTK2"/>
<protein>
    <recommendedName>
        <fullName evidence="1">Glutaredoxin domain-containing protein</fullName>
    </recommendedName>
</protein>
<dbReference type="InterPro" id="IPR036249">
    <property type="entry name" value="Thioredoxin-like_sf"/>
</dbReference>
<feature type="domain" description="Glutaredoxin" evidence="1">
    <location>
        <begin position="5"/>
        <end position="63"/>
    </location>
</feature>
<dbReference type="GO" id="GO:0045454">
    <property type="term" value="P:cell redox homeostasis"/>
    <property type="evidence" value="ECO:0007669"/>
    <property type="project" value="TreeGrafter"/>
</dbReference>
<evidence type="ECO:0000313" key="2">
    <source>
        <dbReference type="EMBL" id="OGY55674.1"/>
    </source>
</evidence>
<gene>
    <name evidence="2" type="ORF">A2912_06190</name>
</gene>
<dbReference type="CDD" id="cd02976">
    <property type="entry name" value="NrdH"/>
    <property type="match status" value="1"/>
</dbReference>
<dbReference type="Gene3D" id="3.40.30.10">
    <property type="entry name" value="Glutaredoxin"/>
    <property type="match status" value="1"/>
</dbReference>
<sequence length="115" mass="13450">MVAIRIFTTPTCVWCARAKEFFKKRKISYVELDVIEDNKARQEMISKTGQVGVPVIDIDGKLIVGFDQEEIEKFLIDVPEEKGMKVTKKVVVKKKVKKPVQKKWKEVEGKQRWKR</sequence>
<evidence type="ECO:0000259" key="1">
    <source>
        <dbReference type="Pfam" id="PF00462"/>
    </source>
</evidence>
<dbReference type="PROSITE" id="PS51354">
    <property type="entry name" value="GLUTAREDOXIN_2"/>
    <property type="match status" value="1"/>
</dbReference>
<reference evidence="2 3" key="1">
    <citation type="journal article" date="2016" name="Nat. Commun.">
        <title>Thousands of microbial genomes shed light on interconnected biogeochemical processes in an aquifer system.</title>
        <authorList>
            <person name="Anantharaman K."/>
            <person name="Brown C.T."/>
            <person name="Hug L.A."/>
            <person name="Sharon I."/>
            <person name="Castelle C.J."/>
            <person name="Probst A.J."/>
            <person name="Thomas B.C."/>
            <person name="Singh A."/>
            <person name="Wilkins M.J."/>
            <person name="Karaoz U."/>
            <person name="Brodie E.L."/>
            <person name="Williams K.H."/>
            <person name="Hubbard S.S."/>
            <person name="Banfield J.F."/>
        </authorList>
    </citation>
    <scope>NUCLEOTIDE SEQUENCE [LARGE SCALE GENOMIC DNA]</scope>
</reference>
<organism evidence="2 3">
    <name type="scientific">Candidatus Buchananbacteria bacterium RIFCSPLOWO2_01_FULL_40_23b</name>
    <dbReference type="NCBI Taxonomy" id="1797544"/>
    <lineage>
        <taxon>Bacteria</taxon>
        <taxon>Candidatus Buchananiibacteriota</taxon>
    </lineage>
</organism>
<dbReference type="PANTHER" id="PTHR34386">
    <property type="entry name" value="GLUTAREDOXIN"/>
    <property type="match status" value="1"/>
</dbReference>
<dbReference type="InterPro" id="IPR051548">
    <property type="entry name" value="Grx-like_ET"/>
</dbReference>
<evidence type="ECO:0000313" key="3">
    <source>
        <dbReference type="Proteomes" id="UP000178122"/>
    </source>
</evidence>
<dbReference type="Proteomes" id="UP000178122">
    <property type="component" value="Unassembled WGS sequence"/>
</dbReference>